<evidence type="ECO:0000256" key="7">
    <source>
        <dbReference type="ARBA" id="ARBA00022857"/>
    </source>
</evidence>
<evidence type="ECO:0000256" key="3">
    <source>
        <dbReference type="ARBA" id="ARBA00007588"/>
    </source>
</evidence>
<reference evidence="11 12" key="2">
    <citation type="journal article" date="2014" name="J. Gen. Appl. Microbiol.">
        <title>The early diverging ascomycetous budding yeast Saitoella complicata has three histone deacetylases belonging to the Clr6, Hos2, and Rpd3 lineages.</title>
        <authorList>
            <person name="Nishida H."/>
            <person name="Matsumoto T."/>
            <person name="Kondo S."/>
            <person name="Hamamoto M."/>
            <person name="Yoshikawa H."/>
        </authorList>
    </citation>
    <scope>NUCLEOTIDE SEQUENCE [LARGE SCALE GENOMIC DNA]</scope>
    <source>
        <strain evidence="11 12">NRRL Y-17804</strain>
    </source>
</reference>
<dbReference type="AlphaFoldDB" id="A0A0E9NRX8"/>
<evidence type="ECO:0000256" key="4">
    <source>
        <dbReference type="ARBA" id="ARBA00012881"/>
    </source>
</evidence>
<evidence type="ECO:0000256" key="8">
    <source>
        <dbReference type="ARBA" id="ARBA00023002"/>
    </source>
</evidence>
<comment type="similarity">
    <text evidence="3">Belongs to the lysine N(6)-hydroxylase/L-ornithine N(5)-oxygenase family.</text>
</comment>
<keyword evidence="7" id="KW-0521">NADP</keyword>
<sequence length="480" mass="53579">MNGTIHDILCAGFGPAGLAIAVALHDHPATSHIFSSYTKGFPGHRGSLADSGYATSTPPSPSSETAPASSVLFLEKQAQFRWHPGMLIPGSRMQISFLKDMCTLRDPTSSFSFLCYLKSKGRLVNYINLGTFYPRREEYEDYLRWAAGRFGEVVRYSREVVGVETTELEGGRVVRVTARNVLNNETETYLTRNLILSTGGQARFPTLFAKYTPHPRLIHSSSFLTSLPSLPLPTLRRVAVLGGGQSSAEIFRHLTHILPSSSEIDLVIRARALKPSDDSPFVNEVFNPESTDVFFDMSETERDGVRQDLRATNYGVVRNELLEELYEDLYIQDNLHPDTSRTRPRAQILTRREILAVKPNEDESFTLQMRNAATGEEYQETYDAIFLGTGYHRALYRTLLAPLSHLLRTAATRSGSADGEVSEEEDIVISRDYRVQLVDGKEGPRIWLQGTCERTHGLSDSLLSVLGVRGWEVVESVLNA</sequence>
<comment type="pathway">
    <text evidence="2">Siderophore biosynthesis.</text>
</comment>
<dbReference type="GO" id="GO:0016491">
    <property type="term" value="F:oxidoreductase activity"/>
    <property type="evidence" value="ECO:0007669"/>
    <property type="project" value="UniProtKB-KW"/>
</dbReference>
<evidence type="ECO:0000256" key="5">
    <source>
        <dbReference type="ARBA" id="ARBA00022630"/>
    </source>
</evidence>
<organism evidence="11 12">
    <name type="scientific">Saitoella complicata (strain BCRC 22490 / CBS 7301 / JCM 7358 / NBRC 10748 / NRRL Y-17804)</name>
    <dbReference type="NCBI Taxonomy" id="698492"/>
    <lineage>
        <taxon>Eukaryota</taxon>
        <taxon>Fungi</taxon>
        <taxon>Dikarya</taxon>
        <taxon>Ascomycota</taxon>
        <taxon>Taphrinomycotina</taxon>
        <taxon>Taphrinomycotina incertae sedis</taxon>
        <taxon>Saitoella</taxon>
    </lineage>
</organism>
<keyword evidence="8" id="KW-0560">Oxidoreductase</keyword>
<dbReference type="STRING" id="698492.A0A0E9NRX8"/>
<keyword evidence="5" id="KW-0285">Flavoprotein</keyword>
<dbReference type="Pfam" id="PF13434">
    <property type="entry name" value="Lys_Orn_oxgnase"/>
    <property type="match status" value="1"/>
</dbReference>
<evidence type="ECO:0000256" key="10">
    <source>
        <dbReference type="ARBA" id="ARBA00049248"/>
    </source>
</evidence>
<comment type="catalytic activity">
    <reaction evidence="9">
        <text>L-ornithine + NADPH + O2 = N(5)-hydroxy-L-ornithine + NADP(+) + H2O</text>
        <dbReference type="Rhea" id="RHEA:41508"/>
        <dbReference type="ChEBI" id="CHEBI:15377"/>
        <dbReference type="ChEBI" id="CHEBI:15379"/>
        <dbReference type="ChEBI" id="CHEBI:46911"/>
        <dbReference type="ChEBI" id="CHEBI:57783"/>
        <dbReference type="ChEBI" id="CHEBI:58349"/>
        <dbReference type="ChEBI" id="CHEBI:78275"/>
        <dbReference type="EC" id="1.14.13.196"/>
    </reaction>
</comment>
<dbReference type="InterPro" id="IPR025700">
    <property type="entry name" value="Lys/Orn_oxygenase"/>
</dbReference>
<dbReference type="EMBL" id="BACD03000077">
    <property type="protein sequence ID" value="GAO52629.1"/>
    <property type="molecule type" value="Genomic_DNA"/>
</dbReference>
<dbReference type="PANTHER" id="PTHR42802:SF1">
    <property type="entry name" value="L-ORNITHINE N(5)-MONOOXYGENASE"/>
    <property type="match status" value="1"/>
</dbReference>
<protein>
    <recommendedName>
        <fullName evidence="4">L-ornithine N(5)-monooxygenase [NAD(P)H]</fullName>
        <ecNumber evidence="4">1.14.13.196</ecNumber>
    </recommendedName>
</protein>
<dbReference type="InterPro" id="IPR036188">
    <property type="entry name" value="FAD/NAD-bd_sf"/>
</dbReference>
<evidence type="ECO:0000313" key="11">
    <source>
        <dbReference type="EMBL" id="GAO52629.1"/>
    </source>
</evidence>
<evidence type="ECO:0000256" key="1">
    <source>
        <dbReference type="ARBA" id="ARBA00001974"/>
    </source>
</evidence>
<evidence type="ECO:0000256" key="6">
    <source>
        <dbReference type="ARBA" id="ARBA00022827"/>
    </source>
</evidence>
<comment type="caution">
    <text evidence="11">The sequence shown here is derived from an EMBL/GenBank/DDBJ whole genome shotgun (WGS) entry which is preliminary data.</text>
</comment>
<comment type="cofactor">
    <cofactor evidence="1">
        <name>FAD</name>
        <dbReference type="ChEBI" id="CHEBI:57692"/>
    </cofactor>
</comment>
<reference evidence="11 12" key="3">
    <citation type="journal article" date="2015" name="Genome Announc.">
        <title>Draft Genome Sequence of the Archiascomycetous Yeast Saitoella complicata.</title>
        <authorList>
            <person name="Yamauchi K."/>
            <person name="Kondo S."/>
            <person name="Hamamoto M."/>
            <person name="Takahashi Y."/>
            <person name="Ogura Y."/>
            <person name="Hayashi T."/>
            <person name="Nishida H."/>
        </authorList>
    </citation>
    <scope>NUCLEOTIDE SEQUENCE [LARGE SCALE GENOMIC DNA]</scope>
    <source>
        <strain evidence="11 12">NRRL Y-17804</strain>
    </source>
</reference>
<dbReference type="PANTHER" id="PTHR42802">
    <property type="entry name" value="MONOOXYGENASE"/>
    <property type="match status" value="1"/>
</dbReference>
<keyword evidence="12" id="KW-1185">Reference proteome</keyword>
<evidence type="ECO:0000256" key="9">
    <source>
        <dbReference type="ARBA" id="ARBA00047598"/>
    </source>
</evidence>
<evidence type="ECO:0000313" key="12">
    <source>
        <dbReference type="Proteomes" id="UP000033140"/>
    </source>
</evidence>
<gene>
    <name evidence="11" type="ORF">G7K_6701-t1</name>
</gene>
<accession>A0A0E9NRX8</accession>
<dbReference type="GO" id="GO:0006879">
    <property type="term" value="P:intracellular iron ion homeostasis"/>
    <property type="evidence" value="ECO:0007669"/>
    <property type="project" value="TreeGrafter"/>
</dbReference>
<name>A0A0E9NRX8_SAICN</name>
<comment type="catalytic activity">
    <reaction evidence="10">
        <text>L-ornithine + NADH + O2 = N(5)-hydroxy-L-ornithine + NAD(+) + H2O</text>
        <dbReference type="Rhea" id="RHEA:41512"/>
        <dbReference type="ChEBI" id="CHEBI:15377"/>
        <dbReference type="ChEBI" id="CHEBI:15379"/>
        <dbReference type="ChEBI" id="CHEBI:46911"/>
        <dbReference type="ChEBI" id="CHEBI:57540"/>
        <dbReference type="ChEBI" id="CHEBI:57945"/>
        <dbReference type="ChEBI" id="CHEBI:78275"/>
        <dbReference type="EC" id="1.14.13.196"/>
    </reaction>
</comment>
<proteinExistence type="inferred from homology"/>
<reference evidence="11 12" key="1">
    <citation type="journal article" date="2011" name="J. Gen. Appl. Microbiol.">
        <title>Draft genome sequencing of the enigmatic yeast Saitoella complicata.</title>
        <authorList>
            <person name="Nishida H."/>
            <person name="Hamamoto M."/>
            <person name="Sugiyama J."/>
        </authorList>
    </citation>
    <scope>NUCLEOTIDE SEQUENCE [LARGE SCALE GENOMIC DNA]</scope>
    <source>
        <strain evidence="11 12">NRRL Y-17804</strain>
    </source>
</reference>
<dbReference type="Proteomes" id="UP000033140">
    <property type="component" value="Unassembled WGS sequence"/>
</dbReference>
<dbReference type="SUPFAM" id="SSF51905">
    <property type="entry name" value="FAD/NAD(P)-binding domain"/>
    <property type="match status" value="2"/>
</dbReference>
<dbReference type="Gene3D" id="3.50.50.60">
    <property type="entry name" value="FAD/NAD(P)-binding domain"/>
    <property type="match status" value="1"/>
</dbReference>
<evidence type="ECO:0000256" key="2">
    <source>
        <dbReference type="ARBA" id="ARBA00004924"/>
    </source>
</evidence>
<dbReference type="OMA" id="YHGNTNY"/>
<dbReference type="EC" id="1.14.13.196" evidence="4"/>
<keyword evidence="6" id="KW-0274">FAD</keyword>